<dbReference type="AlphaFoldDB" id="A0A9K3J1V5"/>
<evidence type="ECO:0000313" key="1">
    <source>
        <dbReference type="EMBL" id="KAF5807045.1"/>
    </source>
</evidence>
<keyword evidence="2" id="KW-1185">Reference proteome</keyword>
<dbReference type="Proteomes" id="UP000215914">
    <property type="component" value="Unassembled WGS sequence"/>
</dbReference>
<proteinExistence type="predicted"/>
<dbReference type="Gramene" id="mRNA:HanXRQr2_Chr05g0229111">
    <property type="protein sequence ID" value="CDS:HanXRQr2_Chr05g0229111.1"/>
    <property type="gene ID" value="HanXRQr2_Chr05g0229111"/>
</dbReference>
<evidence type="ECO:0000313" key="2">
    <source>
        <dbReference type="Proteomes" id="UP000215914"/>
    </source>
</evidence>
<dbReference type="EMBL" id="MNCJ02000320">
    <property type="protein sequence ID" value="KAF5807045.1"/>
    <property type="molecule type" value="Genomic_DNA"/>
</dbReference>
<reference evidence="1" key="1">
    <citation type="journal article" date="2017" name="Nature">
        <title>The sunflower genome provides insights into oil metabolism, flowering and Asterid evolution.</title>
        <authorList>
            <person name="Badouin H."/>
            <person name="Gouzy J."/>
            <person name="Grassa C.J."/>
            <person name="Murat F."/>
            <person name="Staton S.E."/>
            <person name="Cottret L."/>
            <person name="Lelandais-Briere C."/>
            <person name="Owens G.L."/>
            <person name="Carrere S."/>
            <person name="Mayjonade B."/>
            <person name="Legrand L."/>
            <person name="Gill N."/>
            <person name="Kane N.C."/>
            <person name="Bowers J.E."/>
            <person name="Hubner S."/>
            <person name="Bellec A."/>
            <person name="Berard A."/>
            <person name="Berges H."/>
            <person name="Blanchet N."/>
            <person name="Boniface M.C."/>
            <person name="Brunel D."/>
            <person name="Catrice O."/>
            <person name="Chaidir N."/>
            <person name="Claudel C."/>
            <person name="Donnadieu C."/>
            <person name="Faraut T."/>
            <person name="Fievet G."/>
            <person name="Helmstetter N."/>
            <person name="King M."/>
            <person name="Knapp S.J."/>
            <person name="Lai Z."/>
            <person name="Le Paslier M.C."/>
            <person name="Lippi Y."/>
            <person name="Lorenzon L."/>
            <person name="Mandel J.R."/>
            <person name="Marage G."/>
            <person name="Marchand G."/>
            <person name="Marquand E."/>
            <person name="Bret-Mestries E."/>
            <person name="Morien E."/>
            <person name="Nambeesan S."/>
            <person name="Nguyen T."/>
            <person name="Pegot-Espagnet P."/>
            <person name="Pouilly N."/>
            <person name="Raftis F."/>
            <person name="Sallet E."/>
            <person name="Schiex T."/>
            <person name="Thomas J."/>
            <person name="Vandecasteele C."/>
            <person name="Vares D."/>
            <person name="Vear F."/>
            <person name="Vautrin S."/>
            <person name="Crespi M."/>
            <person name="Mangin B."/>
            <person name="Burke J.M."/>
            <person name="Salse J."/>
            <person name="Munos S."/>
            <person name="Vincourt P."/>
            <person name="Rieseberg L.H."/>
            <person name="Langlade N.B."/>
        </authorList>
    </citation>
    <scope>NUCLEOTIDE SEQUENCE</scope>
    <source>
        <tissue evidence="1">Leaves</tissue>
    </source>
</reference>
<reference evidence="1" key="2">
    <citation type="submission" date="2020-06" db="EMBL/GenBank/DDBJ databases">
        <title>Helianthus annuus Genome sequencing and assembly Release 2.</title>
        <authorList>
            <person name="Gouzy J."/>
            <person name="Langlade N."/>
            <person name="Munos S."/>
        </authorList>
    </citation>
    <scope>NUCLEOTIDE SEQUENCE</scope>
    <source>
        <tissue evidence="1">Leaves</tissue>
    </source>
</reference>
<name>A0A9K3J1V5_HELAN</name>
<comment type="caution">
    <text evidence="1">The sequence shown here is derived from an EMBL/GenBank/DDBJ whole genome shotgun (WGS) entry which is preliminary data.</text>
</comment>
<gene>
    <name evidence="1" type="ORF">HanXRQr2_Chr05g0229111</name>
</gene>
<accession>A0A9K3J1V5</accession>
<organism evidence="1 2">
    <name type="scientific">Helianthus annuus</name>
    <name type="common">Common sunflower</name>
    <dbReference type="NCBI Taxonomy" id="4232"/>
    <lineage>
        <taxon>Eukaryota</taxon>
        <taxon>Viridiplantae</taxon>
        <taxon>Streptophyta</taxon>
        <taxon>Embryophyta</taxon>
        <taxon>Tracheophyta</taxon>
        <taxon>Spermatophyta</taxon>
        <taxon>Magnoliopsida</taxon>
        <taxon>eudicotyledons</taxon>
        <taxon>Gunneridae</taxon>
        <taxon>Pentapetalae</taxon>
        <taxon>asterids</taxon>
        <taxon>campanulids</taxon>
        <taxon>Asterales</taxon>
        <taxon>Asteraceae</taxon>
        <taxon>Asteroideae</taxon>
        <taxon>Heliantheae alliance</taxon>
        <taxon>Heliantheae</taxon>
        <taxon>Helianthus</taxon>
    </lineage>
</organism>
<protein>
    <submittedName>
        <fullName evidence="1">Uncharacterized protein</fullName>
    </submittedName>
</protein>
<sequence length="60" mass="7134">MSMAVPYRTGTVPYRTGTVPNRYRTELVLKILVPKFIKTGYRYQYQMFIPISIRICWLVC</sequence>